<feature type="binding site" evidence="8">
    <location>
        <begin position="38"/>
        <end position="40"/>
    </location>
    <ligand>
        <name>substrate</name>
    </ligand>
</feature>
<dbReference type="InterPro" id="IPR007197">
    <property type="entry name" value="rSAM"/>
</dbReference>
<feature type="binding site" evidence="8">
    <location>
        <position position="64"/>
    </location>
    <ligand>
        <name>[4Fe-4S] cluster</name>
        <dbReference type="ChEBI" id="CHEBI:49883"/>
        <note>4Fe-4S-S-AdoMet</note>
    </ligand>
</feature>
<evidence type="ECO:0000259" key="9">
    <source>
        <dbReference type="PROSITE" id="PS51918"/>
    </source>
</evidence>
<feature type="binding site" evidence="8">
    <location>
        <position position="53"/>
    </location>
    <ligand>
        <name>substrate</name>
    </ligand>
</feature>
<keyword evidence="3 8" id="KW-0479">Metal-binding</keyword>
<dbReference type="InterPro" id="IPR013785">
    <property type="entry name" value="Aldolase_TIM"/>
</dbReference>
<name>A0A369P1D6_9ACTN</name>
<feature type="binding site" evidence="8">
    <location>
        <position position="57"/>
    </location>
    <ligand>
        <name>[4Fe-4S] cluster</name>
        <dbReference type="ChEBI" id="CHEBI:49883"/>
        <note>4Fe-4S-S-AdoMet</note>
    </ligand>
</feature>
<evidence type="ECO:0000313" key="10">
    <source>
        <dbReference type="EMBL" id="RDC45921.1"/>
    </source>
</evidence>
<dbReference type="PANTHER" id="PTHR42836:SF1">
    <property type="entry name" value="7-CARBOXY-7-DEAZAGUANINE SYNTHASE"/>
    <property type="match status" value="1"/>
</dbReference>
<dbReference type="UniPathway" id="UPA00391"/>
<evidence type="ECO:0000256" key="7">
    <source>
        <dbReference type="ARBA" id="ARBA00023239"/>
    </source>
</evidence>
<dbReference type="GO" id="GO:0051539">
    <property type="term" value="F:4 iron, 4 sulfur cluster binding"/>
    <property type="evidence" value="ECO:0007669"/>
    <property type="project" value="UniProtKB-UniRule"/>
</dbReference>
<dbReference type="PIRSF" id="PIRSF000370">
    <property type="entry name" value="QueE"/>
    <property type="match status" value="1"/>
</dbReference>
<feature type="binding site" evidence="8">
    <location>
        <begin position="63"/>
        <end position="65"/>
    </location>
    <ligand>
        <name>S-adenosyl-L-methionine</name>
        <dbReference type="ChEBI" id="CHEBI:59789"/>
    </ligand>
</feature>
<accession>A0A369P1D6</accession>
<dbReference type="GO" id="GO:0008616">
    <property type="term" value="P:tRNA queuosine(34) biosynthetic process"/>
    <property type="evidence" value="ECO:0007669"/>
    <property type="project" value="UniProtKB-UniRule"/>
</dbReference>
<comment type="caution">
    <text evidence="10">The sequence shown here is derived from an EMBL/GenBank/DDBJ whole genome shotgun (WGS) entry which is preliminary data.</text>
</comment>
<comment type="cofactor">
    <cofactor evidence="8">
        <name>Mg(2+)</name>
        <dbReference type="ChEBI" id="CHEBI:18420"/>
    </cofactor>
</comment>
<evidence type="ECO:0000256" key="6">
    <source>
        <dbReference type="ARBA" id="ARBA00023014"/>
    </source>
</evidence>
<evidence type="ECO:0000256" key="1">
    <source>
        <dbReference type="ARBA" id="ARBA00022485"/>
    </source>
</evidence>
<dbReference type="EC" id="4.3.99.3" evidence="8"/>
<dbReference type="PROSITE" id="PS51918">
    <property type="entry name" value="RADICAL_SAM"/>
    <property type="match status" value="1"/>
</dbReference>
<comment type="caution">
    <text evidence="8">Lacks conserved residue(s) required for the propagation of feature annotation.</text>
</comment>
<comment type="cofactor">
    <cofactor evidence="8">
        <name>S-adenosyl-L-methionine</name>
        <dbReference type="ChEBI" id="CHEBI:59789"/>
    </cofactor>
    <text evidence="8">Binds 1 S-adenosyl-L-methionine per subunit.</text>
</comment>
<comment type="similarity">
    <text evidence="8">Belongs to the radical SAM superfamily. 7-carboxy-7-deazaguanine synthase family.</text>
</comment>
<dbReference type="Pfam" id="PF04055">
    <property type="entry name" value="Radical_SAM"/>
    <property type="match status" value="1"/>
</dbReference>
<comment type="pathway">
    <text evidence="8">Purine metabolism; 7-cyano-7-deazaguanine biosynthesis.</text>
</comment>
<organism evidence="10 11">
    <name type="scientific">Adlercreutzia equolifaciens subsp. celatus</name>
    <dbReference type="NCBI Taxonomy" id="394340"/>
    <lineage>
        <taxon>Bacteria</taxon>
        <taxon>Bacillati</taxon>
        <taxon>Actinomycetota</taxon>
        <taxon>Coriobacteriia</taxon>
        <taxon>Eggerthellales</taxon>
        <taxon>Eggerthellaceae</taxon>
        <taxon>Adlercreutzia</taxon>
    </lineage>
</organism>
<dbReference type="Proteomes" id="UP000253805">
    <property type="component" value="Unassembled WGS sequence"/>
</dbReference>
<dbReference type="AlphaFoldDB" id="A0A369P1D6"/>
<dbReference type="PANTHER" id="PTHR42836">
    <property type="entry name" value="7-CARBOXY-7-DEAZAGUANINE SYNTHASE"/>
    <property type="match status" value="1"/>
</dbReference>
<dbReference type="CDD" id="cd01335">
    <property type="entry name" value="Radical_SAM"/>
    <property type="match status" value="1"/>
</dbReference>
<keyword evidence="6 8" id="KW-0411">Iron-sulfur</keyword>
<keyword evidence="4 8" id="KW-0460">Magnesium</keyword>
<evidence type="ECO:0000256" key="2">
    <source>
        <dbReference type="ARBA" id="ARBA00022691"/>
    </source>
</evidence>
<feature type="binding site" evidence="8">
    <location>
        <position position="99"/>
    </location>
    <ligand>
        <name>substrate</name>
    </ligand>
</feature>
<sequence>MVPEEENDGLLDAERHQARHTIAPRAQLFPVAEKFVSVNGEGLAAGRPAAFIRFAGCNMWCTYCDTRWANHPLVEVEGWSVPDLVAWVAETGVSCVTLTGGEPLLQPYLPDLVQTLLAVDDPRPLRVEIETNGSRDLSPMAHLREACAEAGLPGSLHFTVDWKTPTAGEAVSAAMRRENYDLLDTRDAVKFVVGTEDDLAFMERCADEAGLWDRCSVLASPVWGAIEPAEIAAYLIDHGLDRARLQLQLHKIIWPDETRGV</sequence>
<keyword evidence="1 8" id="KW-0004">4Fe-4S</keyword>
<keyword evidence="2 8" id="KW-0949">S-adenosyl-L-methionine</keyword>
<gene>
    <name evidence="8" type="primary">queE</name>
    <name evidence="10" type="ORF">C1850_03695</name>
</gene>
<dbReference type="GO" id="GO:0000287">
    <property type="term" value="F:magnesium ion binding"/>
    <property type="evidence" value="ECO:0007669"/>
    <property type="project" value="UniProtKB-UniRule"/>
</dbReference>
<evidence type="ECO:0000256" key="4">
    <source>
        <dbReference type="ARBA" id="ARBA00022842"/>
    </source>
</evidence>
<reference evidence="10 11" key="1">
    <citation type="journal article" date="2018" name="Elife">
        <title>Discovery and characterization of a prevalent human gut bacterial enzyme sufficient for the inactivation of a family of plant toxins.</title>
        <authorList>
            <person name="Koppel N."/>
            <person name="Bisanz J.E."/>
            <person name="Pandelia M.E."/>
            <person name="Turnbaugh P.J."/>
            <person name="Balskus E.P."/>
        </authorList>
    </citation>
    <scope>NUCLEOTIDE SEQUENCE [LARGE SCALE GENOMIC DNA]</scope>
    <source>
        <strain evidence="10 11">OB21 GAM 11</strain>
    </source>
</reference>
<comment type="cofactor">
    <cofactor evidence="8">
        <name>[4Fe-4S] cluster</name>
        <dbReference type="ChEBI" id="CHEBI:49883"/>
    </cofactor>
    <text evidence="8">Binds 1 [4Fe-4S] cluster. The cluster is coordinated with 3 cysteines and an exchangeable S-adenosyl-L-methionine.</text>
</comment>
<proteinExistence type="inferred from homology"/>
<feature type="binding site" evidence="8">
    <location>
        <position position="61"/>
    </location>
    <ligand>
        <name>[4Fe-4S] cluster</name>
        <dbReference type="ChEBI" id="CHEBI:49883"/>
        <note>4Fe-4S-S-AdoMet</note>
    </ligand>
</feature>
<dbReference type="SUPFAM" id="SSF102114">
    <property type="entry name" value="Radical SAM enzymes"/>
    <property type="match status" value="1"/>
</dbReference>
<dbReference type="RefSeq" id="WP_114548625.1">
    <property type="nucleotide sequence ID" value="NZ_DBFWAD010000078.1"/>
</dbReference>
<feature type="binding site" evidence="8">
    <location>
        <position position="66"/>
    </location>
    <ligand>
        <name>Mg(2+)</name>
        <dbReference type="ChEBI" id="CHEBI:18420"/>
    </ligand>
</feature>
<keyword evidence="7 8" id="KW-0456">Lyase</keyword>
<dbReference type="Gene3D" id="3.20.20.70">
    <property type="entry name" value="Aldolase class I"/>
    <property type="match status" value="1"/>
</dbReference>
<dbReference type="InterPro" id="IPR024924">
    <property type="entry name" value="7-CO-7-deazaguanine_synth-like"/>
</dbReference>
<keyword evidence="8" id="KW-0671">Queuosine biosynthesis</keyword>
<evidence type="ECO:0000313" key="11">
    <source>
        <dbReference type="Proteomes" id="UP000253805"/>
    </source>
</evidence>
<evidence type="ECO:0000256" key="5">
    <source>
        <dbReference type="ARBA" id="ARBA00023004"/>
    </source>
</evidence>
<comment type="function">
    <text evidence="8">Catalyzes the complex heterocyclic radical-mediated conversion of 6-carboxy-5,6,7,8-tetrahydropterin (CPH4) to 7-carboxy-7-deazaguanine (CDG), a step common to the biosynthetic pathways of all 7-deazapurine-containing compounds.</text>
</comment>
<dbReference type="SFLD" id="SFLDS00029">
    <property type="entry name" value="Radical_SAM"/>
    <property type="match status" value="1"/>
</dbReference>
<evidence type="ECO:0000256" key="8">
    <source>
        <dbReference type="HAMAP-Rule" id="MF_00917"/>
    </source>
</evidence>
<feature type="domain" description="Radical SAM core" evidence="9">
    <location>
        <begin position="44"/>
        <end position="261"/>
    </location>
</feature>
<feature type="binding site" evidence="8">
    <location>
        <position position="101"/>
    </location>
    <ligand>
        <name>S-adenosyl-L-methionine</name>
        <dbReference type="ChEBI" id="CHEBI:59789"/>
    </ligand>
</feature>
<evidence type="ECO:0000256" key="3">
    <source>
        <dbReference type="ARBA" id="ARBA00022723"/>
    </source>
</evidence>
<dbReference type="HAMAP" id="MF_00917">
    <property type="entry name" value="QueE"/>
    <property type="match status" value="1"/>
</dbReference>
<protein>
    <recommendedName>
        <fullName evidence="8">7-carboxy-7-deazaguanine synthase</fullName>
        <shortName evidence="8">CDG synthase</shortName>
        <ecNumber evidence="8">4.3.99.3</ecNumber>
    </recommendedName>
    <alternativeName>
        <fullName evidence="8">Queuosine biosynthesis protein QueE</fullName>
    </alternativeName>
</protein>
<dbReference type="GO" id="GO:1904047">
    <property type="term" value="F:S-adenosyl-L-methionine binding"/>
    <property type="evidence" value="ECO:0007669"/>
    <property type="project" value="UniProtKB-UniRule"/>
</dbReference>
<comment type="subunit">
    <text evidence="8">Homodimer.</text>
</comment>
<dbReference type="InterPro" id="IPR058240">
    <property type="entry name" value="rSAM_sf"/>
</dbReference>
<keyword evidence="5 8" id="KW-0408">Iron</keyword>
<dbReference type="GO" id="GO:0016840">
    <property type="term" value="F:carbon-nitrogen lyase activity"/>
    <property type="evidence" value="ECO:0007669"/>
    <property type="project" value="UniProtKB-UniRule"/>
</dbReference>
<comment type="catalytic activity">
    <reaction evidence="8">
        <text>6-carboxy-5,6,7,8-tetrahydropterin + H(+) = 7-carboxy-7-carbaguanine + NH4(+)</text>
        <dbReference type="Rhea" id="RHEA:27974"/>
        <dbReference type="ChEBI" id="CHEBI:15378"/>
        <dbReference type="ChEBI" id="CHEBI:28938"/>
        <dbReference type="ChEBI" id="CHEBI:61032"/>
        <dbReference type="ChEBI" id="CHEBI:61036"/>
        <dbReference type="EC" id="4.3.99.3"/>
    </reaction>
</comment>
<dbReference type="EMBL" id="PPUT01000006">
    <property type="protein sequence ID" value="RDC45921.1"/>
    <property type="molecule type" value="Genomic_DNA"/>
</dbReference>